<reference evidence="3" key="1">
    <citation type="submission" date="2016-04" db="EMBL/GenBank/DDBJ databases">
        <title>Comparative genomics of biotechnologically important yeasts.</title>
        <authorList>
            <consortium name="DOE Joint Genome Institute"/>
            <person name="Riley R."/>
            <person name="Haridas S."/>
            <person name="Wolfe K.H."/>
            <person name="Lopes M.R."/>
            <person name="Hittinger C.T."/>
            <person name="Goker M."/>
            <person name="Salamov A."/>
            <person name="Wisecaver J."/>
            <person name="Long T.M."/>
            <person name="Aerts A.L."/>
            <person name="Barry K."/>
            <person name="Choi C."/>
            <person name="Clum A."/>
            <person name="Coughlan A.Y."/>
            <person name="Deshpande S."/>
            <person name="Douglass A.P."/>
            <person name="Hanson S.J."/>
            <person name="Klenk H.-P."/>
            <person name="Labutti K."/>
            <person name="Lapidus A."/>
            <person name="Lindquist E."/>
            <person name="Lipzen A."/>
            <person name="Meier-Kolthoff J.P."/>
            <person name="Ohm R.A."/>
            <person name="Otillar R.P."/>
            <person name="Pangilinan J."/>
            <person name="Peng Y."/>
            <person name="Rokas A."/>
            <person name="Rosa C.A."/>
            <person name="Scheuner C."/>
            <person name="Sibirny A.A."/>
            <person name="Slot J.C."/>
            <person name="Stielow J.B."/>
            <person name="Sun H."/>
            <person name="Kurtzman C.P."/>
            <person name="Blackwell M."/>
            <person name="Grigoriev I.V."/>
            <person name="Jeffries T.W."/>
        </authorList>
    </citation>
    <scope>NUCLEOTIDE SEQUENCE [LARGE SCALE GENOMIC DNA]</scope>
    <source>
        <strain evidence="3">NRRL YB-2248</strain>
    </source>
</reference>
<organism evidence="2 3">
    <name type="scientific">[Candida] arabinofermentans NRRL YB-2248</name>
    <dbReference type="NCBI Taxonomy" id="983967"/>
    <lineage>
        <taxon>Eukaryota</taxon>
        <taxon>Fungi</taxon>
        <taxon>Dikarya</taxon>
        <taxon>Ascomycota</taxon>
        <taxon>Saccharomycotina</taxon>
        <taxon>Pichiomycetes</taxon>
        <taxon>Pichiales</taxon>
        <taxon>Pichiaceae</taxon>
        <taxon>Ogataea</taxon>
        <taxon>Ogataea/Candida clade</taxon>
    </lineage>
</organism>
<dbReference type="AlphaFoldDB" id="A0A1E4T5T5"/>
<dbReference type="Proteomes" id="UP000094801">
    <property type="component" value="Unassembled WGS sequence"/>
</dbReference>
<keyword evidence="3" id="KW-1185">Reference proteome</keyword>
<feature type="coiled-coil region" evidence="1">
    <location>
        <begin position="20"/>
        <end position="62"/>
    </location>
</feature>
<evidence type="ECO:0000313" key="2">
    <source>
        <dbReference type="EMBL" id="ODV87095.1"/>
    </source>
</evidence>
<name>A0A1E4T5T5_9ASCO</name>
<gene>
    <name evidence="2" type="ORF">CANARDRAFT_26528</name>
</gene>
<accession>A0A1E4T5T5</accession>
<keyword evidence="1" id="KW-0175">Coiled coil</keyword>
<sequence length="318" mass="37605">MGDLELIEESLRKIFDLKLLHSKEVARQELEKKLEKTQEDLRLELEKKLTALEVAKDEEMKQFTVKLDELKLTEEGNFQFNEDLGDPILNQIKRMFPRIRLDLDESGTSSAEEQKLVDDYNPNYEEMETFGLVRDPKAYEQMLVVQERFKDRGIPERSWMPLFLKYHVTARLCYDAKDSKNWNELMIKVFENYDFDTKEDQIRYHIHTFTVNPDKPVKEQLLTWANLGLEHHTLGLLDAQRLRYARFLKEHNFSPLAISAKKLRDYEAFIKHINDFAPPNVAVPDKTLVDDEFSSTSFALANKEKYMRNRVTPFGYSR</sequence>
<evidence type="ECO:0000313" key="3">
    <source>
        <dbReference type="Proteomes" id="UP000094801"/>
    </source>
</evidence>
<protein>
    <submittedName>
        <fullName evidence="2">Uncharacterized protein</fullName>
    </submittedName>
</protein>
<dbReference type="EMBL" id="KV453848">
    <property type="protein sequence ID" value="ODV87095.1"/>
    <property type="molecule type" value="Genomic_DNA"/>
</dbReference>
<evidence type="ECO:0000256" key="1">
    <source>
        <dbReference type="SAM" id="Coils"/>
    </source>
</evidence>
<proteinExistence type="predicted"/>